<dbReference type="EMBL" id="CVTF01000139">
    <property type="protein sequence ID" value="CRL92578.1"/>
    <property type="molecule type" value="Genomic_DNA"/>
</dbReference>
<dbReference type="AlphaFoldDB" id="A0A0H5E0G1"/>
<name>A0A0H5E0G1_NEIMI</name>
<sequence>MQRRQIDFVRAVDQILRQNAARVRQLVVRAGLDVLTRRTRVVVFQIRTGQRFAVTLVGSHVGSPVDLFFLWFEVSADVLKGSSERV</sequence>
<evidence type="ECO:0000313" key="1">
    <source>
        <dbReference type="EMBL" id="CRL92578.1"/>
    </source>
</evidence>
<protein>
    <submittedName>
        <fullName evidence="1">Uncharacterized protein</fullName>
    </submittedName>
</protein>
<proteinExistence type="predicted"/>
<reference evidence="1 2" key="1">
    <citation type="submission" date="2014-11" db="EMBL/GenBank/DDBJ databases">
        <authorList>
            <person name="Diene M.Seydina."/>
        </authorList>
    </citation>
    <scope>NUCLEOTIDE SEQUENCE [LARGE SCALE GENOMIC DNA]</scope>
    <source>
        <strain evidence="1 2">Neisseria meningitidis CHUV</strain>
    </source>
</reference>
<accession>A0A0H5E0G1</accession>
<dbReference type="Proteomes" id="UP000182715">
    <property type="component" value="Unassembled WGS sequence"/>
</dbReference>
<evidence type="ECO:0000313" key="2">
    <source>
        <dbReference type="Proteomes" id="UP000182715"/>
    </source>
</evidence>
<organism evidence="1 2">
    <name type="scientific">Neisseria meningitidis serogroup B</name>
    <dbReference type="NCBI Taxonomy" id="491"/>
    <lineage>
        <taxon>Bacteria</taxon>
        <taxon>Pseudomonadati</taxon>
        <taxon>Pseudomonadota</taxon>
        <taxon>Betaproteobacteria</taxon>
        <taxon>Neisseriales</taxon>
        <taxon>Neisseriaceae</taxon>
        <taxon>Neisseria</taxon>
    </lineage>
</organism>